<dbReference type="InterPro" id="IPR001917">
    <property type="entry name" value="Aminotrans_II_pyridoxalP_BS"/>
</dbReference>
<comment type="pathway">
    <text evidence="2">Lipid metabolism.</text>
</comment>
<keyword evidence="8" id="KW-0012">Acyltransferase</keyword>
<keyword evidence="9" id="KW-1185">Reference proteome</keyword>
<gene>
    <name evidence="8" type="ORF">RM529_03205</name>
</gene>
<dbReference type="PROSITE" id="PS00599">
    <property type="entry name" value="AA_TRANSFER_CLASS_2"/>
    <property type="match status" value="1"/>
</dbReference>
<feature type="domain" description="Aminotransferase class I/classII large" evidence="7">
    <location>
        <begin position="29"/>
        <end position="377"/>
    </location>
</feature>
<dbReference type="InterPro" id="IPR050087">
    <property type="entry name" value="AON_synthase_class-II"/>
</dbReference>
<evidence type="ECO:0000256" key="3">
    <source>
        <dbReference type="ARBA" id="ARBA00010008"/>
    </source>
</evidence>
<comment type="similarity">
    <text evidence="3">Belongs to the class-II pyridoxal-phosphate-dependent aminotransferase family. BioF subfamily.</text>
</comment>
<keyword evidence="5 6" id="KW-0663">Pyridoxal phosphate</keyword>
<protein>
    <submittedName>
        <fullName evidence="8">8-amino-7-oxononanoate synthase</fullName>
        <ecNumber evidence="8">2.3.1.47</ecNumber>
    </submittedName>
</protein>
<proteinExistence type="inferred from homology"/>
<dbReference type="PANTHER" id="PTHR13693">
    <property type="entry name" value="CLASS II AMINOTRANSFERASE/8-AMINO-7-OXONONANOATE SYNTHASE"/>
    <property type="match status" value="1"/>
</dbReference>
<organism evidence="8 9">
    <name type="scientific">Autumnicola edwardsiae</name>
    <dbReference type="NCBI Taxonomy" id="3075594"/>
    <lineage>
        <taxon>Bacteria</taxon>
        <taxon>Pseudomonadati</taxon>
        <taxon>Bacteroidota</taxon>
        <taxon>Flavobacteriia</taxon>
        <taxon>Flavobacteriales</taxon>
        <taxon>Flavobacteriaceae</taxon>
        <taxon>Autumnicola</taxon>
    </lineage>
</organism>
<dbReference type="Proteomes" id="UP001248819">
    <property type="component" value="Unassembled WGS sequence"/>
</dbReference>
<dbReference type="EC" id="2.3.1.47" evidence="8"/>
<dbReference type="EMBL" id="JAVRHP010000009">
    <property type="protein sequence ID" value="MDT0649133.1"/>
    <property type="molecule type" value="Genomic_DNA"/>
</dbReference>
<evidence type="ECO:0000313" key="8">
    <source>
        <dbReference type="EMBL" id="MDT0649133.1"/>
    </source>
</evidence>
<comment type="caution">
    <text evidence="8">The sequence shown here is derived from an EMBL/GenBank/DDBJ whole genome shotgun (WGS) entry which is preliminary data.</text>
</comment>
<dbReference type="Pfam" id="PF00155">
    <property type="entry name" value="Aminotran_1_2"/>
    <property type="match status" value="1"/>
</dbReference>
<evidence type="ECO:0000256" key="6">
    <source>
        <dbReference type="RuleBase" id="RU003693"/>
    </source>
</evidence>
<evidence type="ECO:0000256" key="4">
    <source>
        <dbReference type="ARBA" id="ARBA00022679"/>
    </source>
</evidence>
<evidence type="ECO:0000313" key="9">
    <source>
        <dbReference type="Proteomes" id="UP001248819"/>
    </source>
</evidence>
<dbReference type="PANTHER" id="PTHR13693:SF77">
    <property type="entry name" value="8-AMINO-7-OXONONANOATE SYNTHASE"/>
    <property type="match status" value="1"/>
</dbReference>
<dbReference type="InterPro" id="IPR004839">
    <property type="entry name" value="Aminotransferase_I/II_large"/>
</dbReference>
<dbReference type="Gene3D" id="3.90.1150.10">
    <property type="entry name" value="Aspartate Aminotransferase, domain 1"/>
    <property type="match status" value="1"/>
</dbReference>
<dbReference type="InterPro" id="IPR015424">
    <property type="entry name" value="PyrdxlP-dep_Trfase"/>
</dbReference>
<dbReference type="InterPro" id="IPR015422">
    <property type="entry name" value="PyrdxlP-dep_Trfase_small"/>
</dbReference>
<evidence type="ECO:0000259" key="7">
    <source>
        <dbReference type="Pfam" id="PF00155"/>
    </source>
</evidence>
<dbReference type="Gene3D" id="3.40.640.10">
    <property type="entry name" value="Type I PLP-dependent aspartate aminotransferase-like (Major domain)"/>
    <property type="match status" value="1"/>
</dbReference>
<name>A0ABU3CS04_9FLAO</name>
<comment type="cofactor">
    <cofactor evidence="1 6">
        <name>pyridoxal 5'-phosphate</name>
        <dbReference type="ChEBI" id="CHEBI:597326"/>
    </cofactor>
</comment>
<accession>A0ABU3CS04</accession>
<dbReference type="GO" id="GO:0008710">
    <property type="term" value="F:8-amino-7-oxononanoate synthase activity"/>
    <property type="evidence" value="ECO:0007669"/>
    <property type="project" value="UniProtKB-EC"/>
</dbReference>
<dbReference type="InterPro" id="IPR015421">
    <property type="entry name" value="PyrdxlP-dep_Trfase_major"/>
</dbReference>
<dbReference type="RefSeq" id="WP_311483311.1">
    <property type="nucleotide sequence ID" value="NZ_JAVRHP010000009.1"/>
</dbReference>
<reference evidence="8 9" key="1">
    <citation type="submission" date="2023-09" db="EMBL/GenBank/DDBJ databases">
        <authorList>
            <person name="Rey-Velasco X."/>
        </authorList>
    </citation>
    <scope>NUCLEOTIDE SEQUENCE [LARGE SCALE GENOMIC DNA]</scope>
    <source>
        <strain evidence="8 9">F297</strain>
    </source>
</reference>
<dbReference type="SUPFAM" id="SSF53383">
    <property type="entry name" value="PLP-dependent transferases"/>
    <property type="match status" value="1"/>
</dbReference>
<sequence length="381" mass="42407">MSRHPLNLEKRLENRKKDGAFRTLGGANELVDFSSNDYLGFSSSEVIFDAAEEILNYHNLRKNGATGSRLLSGNHKLYAVAEDYLKNFHNTEAALIFNSGYDANIGLFSSVPQRGDFVFYDELVHASIRDGIKMSNAKPYSFRHNNLEDLKSKIGRLETKNSAVFIVTESVFSMDGDSPELKSLSNYASENNFFLIVDEAHATGVFGQKGEGLVQELGLEHAVFARIVTFGKGMGCHGAAILGSNILKDYLINFCRSFIFTTALPPHAVATILSAYRNLANIDLHHLERLKSNINYFKDQLKLQDLESRFIASNSAIQSCIIPGNTEVKSAAEDLQKKGFSVKPILSPTIPKGKERLRFCLHSFNSEEEIQKVLKSLSKII</sequence>
<evidence type="ECO:0000256" key="2">
    <source>
        <dbReference type="ARBA" id="ARBA00005189"/>
    </source>
</evidence>
<evidence type="ECO:0000256" key="5">
    <source>
        <dbReference type="ARBA" id="ARBA00022898"/>
    </source>
</evidence>
<keyword evidence="4 8" id="KW-0808">Transferase</keyword>
<evidence type="ECO:0000256" key="1">
    <source>
        <dbReference type="ARBA" id="ARBA00001933"/>
    </source>
</evidence>